<evidence type="ECO:0000256" key="1">
    <source>
        <dbReference type="ARBA" id="ARBA00000900"/>
    </source>
</evidence>
<dbReference type="InterPro" id="IPR017868">
    <property type="entry name" value="Filamin/ABP280_repeat-like"/>
</dbReference>
<evidence type="ECO:0000256" key="7">
    <source>
        <dbReference type="ARBA" id="ARBA00022771"/>
    </source>
</evidence>
<dbReference type="Proteomes" id="UP000515135">
    <property type="component" value="Unplaced"/>
</dbReference>
<accession>A0A6P4YP83</accession>
<dbReference type="InterPro" id="IPR013783">
    <property type="entry name" value="Ig-like_fold"/>
</dbReference>
<dbReference type="SUPFAM" id="SSF81296">
    <property type="entry name" value="E set domains"/>
    <property type="match status" value="1"/>
</dbReference>
<evidence type="ECO:0000256" key="5">
    <source>
        <dbReference type="ARBA" id="ARBA00022723"/>
    </source>
</evidence>
<dbReference type="Gene3D" id="3.30.160.60">
    <property type="entry name" value="Classic Zinc Finger"/>
    <property type="match status" value="1"/>
</dbReference>
<comment type="similarity">
    <text evidence="2">Belongs to the TRIM/RBCC family.</text>
</comment>
<dbReference type="Pfam" id="PF01436">
    <property type="entry name" value="NHL"/>
    <property type="match status" value="1"/>
</dbReference>
<dbReference type="RefSeq" id="XP_019620502.1">
    <property type="nucleotide sequence ID" value="XM_019764943.1"/>
</dbReference>
<dbReference type="EC" id="2.3.2.27" evidence="3"/>
<dbReference type="InterPro" id="IPR014756">
    <property type="entry name" value="Ig_E-set"/>
</dbReference>
<keyword evidence="4" id="KW-0597">Phosphoprotein</keyword>
<dbReference type="InterPro" id="IPR001258">
    <property type="entry name" value="NHL_repeat"/>
</dbReference>
<dbReference type="SMART" id="SM00557">
    <property type="entry name" value="IG_FLMN"/>
    <property type="match status" value="1"/>
</dbReference>
<keyword evidence="5" id="KW-0479">Metal-binding</keyword>
<dbReference type="CDD" id="cd19757">
    <property type="entry name" value="Bbox1"/>
    <property type="match status" value="1"/>
</dbReference>
<keyword evidence="8" id="KW-0833">Ubl conjugation pathway</keyword>
<dbReference type="PROSITE" id="PS51125">
    <property type="entry name" value="NHL"/>
    <property type="match status" value="3"/>
</dbReference>
<protein>
    <recommendedName>
        <fullName evidence="3">RING-type E3 ubiquitin transferase</fullName>
        <ecNumber evidence="3">2.3.2.27</ecNumber>
    </recommendedName>
</protein>
<dbReference type="PANTHER" id="PTHR25462">
    <property type="entry name" value="BONUS, ISOFORM C-RELATED"/>
    <property type="match status" value="1"/>
</dbReference>
<dbReference type="Gene3D" id="2.60.40.10">
    <property type="entry name" value="Immunoglobulins"/>
    <property type="match status" value="1"/>
</dbReference>
<keyword evidence="7 10" id="KW-0863">Zinc-finger</keyword>
<dbReference type="GeneID" id="109467046"/>
<dbReference type="SMART" id="SM00502">
    <property type="entry name" value="BBC"/>
    <property type="match status" value="1"/>
</dbReference>
<dbReference type="SUPFAM" id="SSF57850">
    <property type="entry name" value="RING/U-box"/>
    <property type="match status" value="1"/>
</dbReference>
<reference evidence="16" key="1">
    <citation type="submission" date="2025-08" db="UniProtKB">
        <authorList>
            <consortium name="RefSeq"/>
        </authorList>
    </citation>
    <scope>IDENTIFICATION</scope>
    <source>
        <tissue evidence="16">Gonad</tissue>
    </source>
</reference>
<dbReference type="PROSITE" id="PS50089">
    <property type="entry name" value="ZF_RING_2"/>
    <property type="match status" value="1"/>
</dbReference>
<gene>
    <name evidence="16" type="primary">LOC109467046</name>
</gene>
<dbReference type="GO" id="GO:0006513">
    <property type="term" value="P:protein monoubiquitination"/>
    <property type="evidence" value="ECO:0007669"/>
    <property type="project" value="TreeGrafter"/>
</dbReference>
<evidence type="ECO:0000256" key="3">
    <source>
        <dbReference type="ARBA" id="ARBA00012483"/>
    </source>
</evidence>
<evidence type="ECO:0000313" key="15">
    <source>
        <dbReference type="Proteomes" id="UP000515135"/>
    </source>
</evidence>
<dbReference type="InterPro" id="IPR000315">
    <property type="entry name" value="Znf_B-box"/>
</dbReference>
<feature type="repeat" description="Filamin" evidence="11">
    <location>
        <begin position="380"/>
        <end position="462"/>
    </location>
</feature>
<name>A0A6P4YP83_BRABE</name>
<evidence type="ECO:0000259" key="13">
    <source>
        <dbReference type="PROSITE" id="PS50089"/>
    </source>
</evidence>
<dbReference type="PROSITE" id="PS00518">
    <property type="entry name" value="ZF_RING_1"/>
    <property type="match status" value="1"/>
</dbReference>
<keyword evidence="9" id="KW-0862">Zinc</keyword>
<dbReference type="InterPro" id="IPR013083">
    <property type="entry name" value="Znf_RING/FYVE/PHD"/>
</dbReference>
<evidence type="ECO:0000256" key="4">
    <source>
        <dbReference type="ARBA" id="ARBA00022553"/>
    </source>
</evidence>
<evidence type="ECO:0000313" key="16">
    <source>
        <dbReference type="RefSeq" id="XP_019620502.1"/>
    </source>
</evidence>
<dbReference type="SUPFAM" id="SSF101898">
    <property type="entry name" value="NHL repeat"/>
    <property type="match status" value="1"/>
</dbReference>
<dbReference type="InterPro" id="IPR047153">
    <property type="entry name" value="TRIM45/56/19-like"/>
</dbReference>
<dbReference type="FunFam" id="2.120.10.30:FF:000151">
    <property type="entry name" value="Uncharacterized protein"/>
    <property type="match status" value="1"/>
</dbReference>
<evidence type="ECO:0000256" key="9">
    <source>
        <dbReference type="ARBA" id="ARBA00022833"/>
    </source>
</evidence>
<dbReference type="Gene3D" id="2.120.10.30">
    <property type="entry name" value="TolB, C-terminal domain"/>
    <property type="match status" value="1"/>
</dbReference>
<dbReference type="KEGG" id="bbel:109467046"/>
<feature type="repeat" description="NHL" evidence="12">
    <location>
        <begin position="644"/>
        <end position="687"/>
    </location>
</feature>
<dbReference type="Gene3D" id="3.30.40.10">
    <property type="entry name" value="Zinc/RING finger domain, C3HC4 (zinc finger)"/>
    <property type="match status" value="1"/>
</dbReference>
<feature type="domain" description="B box-type" evidence="14">
    <location>
        <begin position="150"/>
        <end position="194"/>
    </location>
</feature>
<evidence type="ECO:0000256" key="12">
    <source>
        <dbReference type="PROSITE-ProRule" id="PRU00504"/>
    </source>
</evidence>
<dbReference type="Pfam" id="PF00630">
    <property type="entry name" value="Filamin"/>
    <property type="match status" value="1"/>
</dbReference>
<keyword evidence="6" id="KW-0677">Repeat</keyword>
<evidence type="ECO:0000256" key="10">
    <source>
        <dbReference type="PROSITE-ProRule" id="PRU00024"/>
    </source>
</evidence>
<feature type="domain" description="B box-type" evidence="14">
    <location>
        <begin position="89"/>
        <end position="137"/>
    </location>
</feature>
<dbReference type="AlphaFoldDB" id="A0A6P4YP83"/>
<dbReference type="PROSITE" id="PS50194">
    <property type="entry name" value="FILAMIN_REPEAT"/>
    <property type="match status" value="1"/>
</dbReference>
<dbReference type="InterPro" id="IPR017907">
    <property type="entry name" value="Znf_RING_CS"/>
</dbReference>
<dbReference type="SMART" id="SM00184">
    <property type="entry name" value="RING"/>
    <property type="match status" value="1"/>
</dbReference>
<evidence type="ECO:0000256" key="11">
    <source>
        <dbReference type="PROSITE-ProRule" id="PRU00087"/>
    </source>
</evidence>
<dbReference type="OrthoDB" id="342730at2759"/>
<feature type="domain" description="RING-type" evidence="13">
    <location>
        <begin position="16"/>
        <end position="56"/>
    </location>
</feature>
<dbReference type="InterPro" id="IPR011042">
    <property type="entry name" value="6-blade_b-propeller_TolB-like"/>
</dbReference>
<dbReference type="SUPFAM" id="SSF57845">
    <property type="entry name" value="B-box zinc-binding domain"/>
    <property type="match status" value="1"/>
</dbReference>
<sequence>MASKMANDMDRQSLTCQICMSLFRAPKILPCLHSFCRECLQELATKQQPLECPTCRKPVSLPDQGVDGLKNNFYVSNLLDFAAVKKGAGPGVPCQVCEGGQDGGKSWCVDCATWMCGACTTVHRKLPGTKEHEVVPAEVLKAEKDVSKFQRKRHCHKHKNQELVFYCESCNALVCTACTVVDHRPGTDHNPVEVSAIADDQKDKLRQLLSQVDPRLEEMQEALKEFDKEMMKLDSSRIESVNQATSYFQHLADLLQKREREILSQIDSTYRGIGKTLESQKEEVELGFARLASARTFCGQAVDHGDEMHLVEVGEQAQRRVEGLLQERINLKPEQDKVQFSERVNVADFKKDVERFGIVSSTVNVDVSKCRVVTKTPVVGLQCTSVLETADEEGQAVAVNREAITATLTGPAGTRAVPTLLQARDEGRVWDILYTPEVTGRHRLEVKVKDRDVAGSPFDVMVRSRDSAVITIGREGSEEGQVKKPIDVAIDGEGKVVVLEQVNRRIQVFNAEHGNVLKCFPIESEGLFGTDTDSSGNLFVTSYGASFGVRKYSREGELLATFNPEYLRHPLGVAVLKDGRMVAADKQQKSCLLLQPDGSLIREIGKGQLQDPWFIAIDESRGLMFVTDNRAHKVVVFDLEGNLRFSFGKRGQNPGELSSPTGVTLDPAGNVIVANKADGRVQVFGPDGRYLRTVTTSRGAPHGLALTPEGYVAVACYTGHCVELYRYK</sequence>
<evidence type="ECO:0000256" key="6">
    <source>
        <dbReference type="ARBA" id="ARBA00022737"/>
    </source>
</evidence>
<dbReference type="Pfam" id="PF13445">
    <property type="entry name" value="zf-RING_UBOX"/>
    <property type="match status" value="1"/>
</dbReference>
<dbReference type="InterPro" id="IPR027370">
    <property type="entry name" value="Znf-RING_euk"/>
</dbReference>
<evidence type="ECO:0000259" key="14">
    <source>
        <dbReference type="PROSITE" id="PS50119"/>
    </source>
</evidence>
<dbReference type="InterPro" id="IPR001841">
    <property type="entry name" value="Znf_RING"/>
</dbReference>
<dbReference type="FunFam" id="3.30.40.10:FF:000362">
    <property type="entry name" value="E3 ubiquitin-protein ligase TRIM56"/>
    <property type="match status" value="1"/>
</dbReference>
<dbReference type="GO" id="GO:0061630">
    <property type="term" value="F:ubiquitin protein ligase activity"/>
    <property type="evidence" value="ECO:0007669"/>
    <property type="project" value="UniProtKB-EC"/>
</dbReference>
<dbReference type="GO" id="GO:0008270">
    <property type="term" value="F:zinc ion binding"/>
    <property type="evidence" value="ECO:0007669"/>
    <property type="project" value="UniProtKB-KW"/>
</dbReference>
<dbReference type="Gene3D" id="4.10.830.40">
    <property type="match status" value="1"/>
</dbReference>
<dbReference type="PROSITE" id="PS50119">
    <property type="entry name" value="ZF_BBOX"/>
    <property type="match status" value="2"/>
</dbReference>
<dbReference type="CDD" id="cd05819">
    <property type="entry name" value="NHL"/>
    <property type="match status" value="1"/>
</dbReference>
<organism evidence="15 16">
    <name type="scientific">Branchiostoma belcheri</name>
    <name type="common">Amphioxus</name>
    <dbReference type="NCBI Taxonomy" id="7741"/>
    <lineage>
        <taxon>Eukaryota</taxon>
        <taxon>Metazoa</taxon>
        <taxon>Chordata</taxon>
        <taxon>Cephalochordata</taxon>
        <taxon>Leptocardii</taxon>
        <taxon>Amphioxiformes</taxon>
        <taxon>Branchiostomatidae</taxon>
        <taxon>Branchiostoma</taxon>
    </lineage>
</organism>
<evidence type="ECO:0000256" key="8">
    <source>
        <dbReference type="ARBA" id="ARBA00022786"/>
    </source>
</evidence>
<proteinExistence type="inferred from homology"/>
<dbReference type="PANTHER" id="PTHR25462:SF229">
    <property type="entry name" value="TRANSCRIPTION INTERMEDIARY FACTOR 1-BETA"/>
    <property type="match status" value="1"/>
</dbReference>
<dbReference type="Pfam" id="PF00643">
    <property type="entry name" value="zf-B_box"/>
    <property type="match status" value="1"/>
</dbReference>
<comment type="catalytic activity">
    <reaction evidence="1">
        <text>S-ubiquitinyl-[E2 ubiquitin-conjugating enzyme]-L-cysteine + [acceptor protein]-L-lysine = [E2 ubiquitin-conjugating enzyme]-L-cysteine + N(6)-ubiquitinyl-[acceptor protein]-L-lysine.</text>
        <dbReference type="EC" id="2.3.2.27"/>
    </reaction>
</comment>
<dbReference type="InterPro" id="IPR001298">
    <property type="entry name" value="Filamin/ABP280_rpt"/>
</dbReference>
<evidence type="ECO:0000256" key="2">
    <source>
        <dbReference type="ARBA" id="ARBA00008518"/>
    </source>
</evidence>
<keyword evidence="15" id="KW-1185">Reference proteome</keyword>
<feature type="repeat" description="NHL" evidence="12">
    <location>
        <begin position="469"/>
        <end position="512"/>
    </location>
</feature>
<feature type="repeat" description="NHL" evidence="12">
    <location>
        <begin position="605"/>
        <end position="640"/>
    </location>
</feature>
<dbReference type="InterPro" id="IPR003649">
    <property type="entry name" value="Bbox_C"/>
</dbReference>
<dbReference type="SMART" id="SM00336">
    <property type="entry name" value="BBOX"/>
    <property type="match status" value="2"/>
</dbReference>